<name>A0ACC1HE98_9FUNG</name>
<evidence type="ECO:0000313" key="2">
    <source>
        <dbReference type="Proteomes" id="UP001145114"/>
    </source>
</evidence>
<evidence type="ECO:0000313" key="1">
    <source>
        <dbReference type="EMBL" id="KAJ1673587.1"/>
    </source>
</evidence>
<dbReference type="EC" id="2.1.1.221" evidence="1"/>
<proteinExistence type="predicted"/>
<accession>A0ACC1HE98</accession>
<sequence length="336" mass="38562">MTDQDTERAPAAGGSPQSREPVEAGQGDAEADAGIEVASATEASFDPFQKNISVDNYVPRSMSFDEFRKLSRNAKKKVMKSEIWEMKKPALDKLRKEKAKAYRARRRERIMRGELDNRQKRPATQRPSNLTVIFDMGFDNKMLDHEVTSMAKQVQLSYAANRVAQYYTSLQVTHFDGRLKELLETRYCGFKSWDSKYIQFHAEDYLDLFPHEKLVYLTADSPNKLETLDPEKYYIVGGIVDKNRYPNLTLHKASEQGIAHGRLPIGDFIHMKSRKVLTVNQVYDIILAYLDCHDWKRAFVSIIPDRKLRERDAIGDSSDEDVGKDSDDNGDPKQQQ</sequence>
<keyword evidence="1" id="KW-0808">Transferase</keyword>
<dbReference type="Proteomes" id="UP001145114">
    <property type="component" value="Unassembled WGS sequence"/>
</dbReference>
<organism evidence="1 2">
    <name type="scientific">Spiromyces aspiralis</name>
    <dbReference type="NCBI Taxonomy" id="68401"/>
    <lineage>
        <taxon>Eukaryota</taxon>
        <taxon>Fungi</taxon>
        <taxon>Fungi incertae sedis</taxon>
        <taxon>Zoopagomycota</taxon>
        <taxon>Kickxellomycotina</taxon>
        <taxon>Kickxellomycetes</taxon>
        <taxon>Kickxellales</taxon>
        <taxon>Kickxellaceae</taxon>
        <taxon>Spiromyces</taxon>
    </lineage>
</organism>
<protein>
    <submittedName>
        <fullName evidence="1">tRNA (Guanine(9)-N(1))-methyltransferase</fullName>
        <ecNumber evidence="1">2.1.1.221</ecNumber>
    </submittedName>
</protein>
<comment type="caution">
    <text evidence="1">The sequence shown here is derived from an EMBL/GenBank/DDBJ whole genome shotgun (WGS) entry which is preliminary data.</text>
</comment>
<keyword evidence="1" id="KW-0489">Methyltransferase</keyword>
<keyword evidence="2" id="KW-1185">Reference proteome</keyword>
<gene>
    <name evidence="1" type="primary">TRM10</name>
    <name evidence="1" type="ORF">EV182_004942</name>
</gene>
<dbReference type="EMBL" id="JAMZIH010006777">
    <property type="protein sequence ID" value="KAJ1673587.1"/>
    <property type="molecule type" value="Genomic_DNA"/>
</dbReference>
<reference evidence="1" key="1">
    <citation type="submission" date="2022-06" db="EMBL/GenBank/DDBJ databases">
        <title>Phylogenomic reconstructions and comparative analyses of Kickxellomycotina fungi.</title>
        <authorList>
            <person name="Reynolds N.K."/>
            <person name="Stajich J.E."/>
            <person name="Barry K."/>
            <person name="Grigoriev I.V."/>
            <person name="Crous P."/>
            <person name="Smith M.E."/>
        </authorList>
    </citation>
    <scope>NUCLEOTIDE SEQUENCE</scope>
    <source>
        <strain evidence="1">RSA 2271</strain>
    </source>
</reference>